<feature type="compositionally biased region" description="Low complexity" evidence="1">
    <location>
        <begin position="293"/>
        <end position="316"/>
    </location>
</feature>
<evidence type="ECO:0000256" key="1">
    <source>
        <dbReference type="SAM" id="MobiDB-lite"/>
    </source>
</evidence>
<dbReference type="EMBL" id="JACDXP010000011">
    <property type="protein sequence ID" value="KAF6517759.1"/>
    <property type="molecule type" value="Genomic_DNA"/>
</dbReference>
<comment type="caution">
    <text evidence="3">The sequence shown here is derived from an EMBL/GenBank/DDBJ whole genome shotgun (WGS) entry which is preliminary data.</text>
</comment>
<organism evidence="3 4">
    <name type="scientific">Fusarium oxysporum f. sp. conglutinans</name>
    <dbReference type="NCBI Taxonomy" id="100902"/>
    <lineage>
        <taxon>Eukaryota</taxon>
        <taxon>Fungi</taxon>
        <taxon>Dikarya</taxon>
        <taxon>Ascomycota</taxon>
        <taxon>Pezizomycotina</taxon>
        <taxon>Sordariomycetes</taxon>
        <taxon>Hypocreomycetidae</taxon>
        <taxon>Hypocreales</taxon>
        <taxon>Nectriaceae</taxon>
        <taxon>Fusarium</taxon>
        <taxon>Fusarium oxysporum species complex</taxon>
    </lineage>
</organism>
<dbReference type="AlphaFoldDB" id="A0A8H6LES1"/>
<feature type="region of interest" description="Disordered" evidence="1">
    <location>
        <begin position="292"/>
        <end position="321"/>
    </location>
</feature>
<evidence type="ECO:0000313" key="2">
    <source>
        <dbReference type="EMBL" id="KAF6517759.1"/>
    </source>
</evidence>
<dbReference type="EMBL" id="JACDXP010000011">
    <property type="protein sequence ID" value="KAF6517817.1"/>
    <property type="molecule type" value="Genomic_DNA"/>
</dbReference>
<evidence type="ECO:0008006" key="5">
    <source>
        <dbReference type="Google" id="ProtNLM"/>
    </source>
</evidence>
<evidence type="ECO:0000313" key="3">
    <source>
        <dbReference type="EMBL" id="KAF6517817.1"/>
    </source>
</evidence>
<evidence type="ECO:0000313" key="4">
    <source>
        <dbReference type="Proteomes" id="UP000593570"/>
    </source>
</evidence>
<proteinExistence type="predicted"/>
<reference evidence="3 4" key="1">
    <citation type="journal article" date="2020" name="bioRxiv">
        <title>A chromosome-scale genome assembly for the Fusarium oxysporum strain Fo5176 to establish a model Arabidopsis-fungal pathosystem.</title>
        <authorList>
            <person name="Fokkens L."/>
            <person name="Guo L."/>
            <person name="Dora S."/>
            <person name="Wang B."/>
            <person name="Ye K."/>
            <person name="Sanchez-Rodriguez C."/>
            <person name="Croll D."/>
        </authorList>
    </citation>
    <scope>NUCLEOTIDE SEQUENCE [LARGE SCALE GENOMIC DNA]</scope>
    <source>
        <strain evidence="3 4">Fo5176</strain>
    </source>
</reference>
<protein>
    <recommendedName>
        <fullName evidence="5">Retrotransposon nucleocapsid protein</fullName>
    </recommendedName>
</protein>
<name>A0A8H6LES1_FUSOX</name>
<accession>A0A8H6LES1</accession>
<sequence length="384" mass="42520">MVSAAPTPIDRVPPCPLLSASNTEETFRDAFAANPTGLMEEVFLVCNAAYSMQGVIDSLRASAAKTDTEMEDLQTRLENTLITKSDGDAMIARLMAENEAYLKVIQSGGASHRTPEHPDPEAFTGEDPTLLPNFLQQLDLKLEMNKDWWNSEPQRMGYVVSCLKGKAHDQVSYNIKDGVVLFDNVNAIKSVLQSAFGDIDAKATAQLKIFDMKQGQRPLTVFLPEWYAIAKLTGWDSGALIAHLRRALHDNITWRLSLTKAKDMPTELTQFMDLVRTCDNECRQVDANYFKKNTNNPPVNPTASLQPTTTPQLTTSNGGDPMDLSIATWGAKDIASGRRPQTDEERAARKAYCTAHGLCHWCSSDKHRSLNCLTAPWNKKEGKA</sequence>
<gene>
    <name evidence="2" type="ORF">HZS61_003320</name>
    <name evidence="3" type="ORF">HZS61_003378</name>
</gene>
<dbReference type="Proteomes" id="UP000593570">
    <property type="component" value="Unassembled WGS sequence"/>
</dbReference>